<keyword evidence="3" id="KW-1185">Reference proteome</keyword>
<sequence length="155" mass="17322">MPFRRPNTSQPFAASFSATLLDIARSTPTIKSHERTTSCLCDQSRIKKPPFPLKRPTRVEGGSLGGSRCPSLTGMKISDGQPTLQAGNRNRQLAACFDEYCSSLYEQLWCSVHLFRPSLGLKKNLRPLQCLHPLAHGRMTYVVLTSFTQLFSFIC</sequence>
<comment type="caution">
    <text evidence="2">The sequence shown here is derived from an EMBL/GenBank/DDBJ whole genome shotgun (WGS) entry which is preliminary data.</text>
</comment>
<accession>A0AAD7JB11</accession>
<dbReference type="Proteomes" id="UP001215598">
    <property type="component" value="Unassembled WGS sequence"/>
</dbReference>
<evidence type="ECO:0000313" key="2">
    <source>
        <dbReference type="EMBL" id="KAJ7760041.1"/>
    </source>
</evidence>
<name>A0AAD7JB11_9AGAR</name>
<gene>
    <name evidence="2" type="ORF">B0H16DRAFT_587508</name>
</gene>
<dbReference type="EMBL" id="JARKIB010000038">
    <property type="protein sequence ID" value="KAJ7760041.1"/>
    <property type="molecule type" value="Genomic_DNA"/>
</dbReference>
<feature type="region of interest" description="Disordered" evidence="1">
    <location>
        <begin position="51"/>
        <end position="70"/>
    </location>
</feature>
<organism evidence="2 3">
    <name type="scientific">Mycena metata</name>
    <dbReference type="NCBI Taxonomy" id="1033252"/>
    <lineage>
        <taxon>Eukaryota</taxon>
        <taxon>Fungi</taxon>
        <taxon>Dikarya</taxon>
        <taxon>Basidiomycota</taxon>
        <taxon>Agaricomycotina</taxon>
        <taxon>Agaricomycetes</taxon>
        <taxon>Agaricomycetidae</taxon>
        <taxon>Agaricales</taxon>
        <taxon>Marasmiineae</taxon>
        <taxon>Mycenaceae</taxon>
        <taxon>Mycena</taxon>
    </lineage>
</organism>
<proteinExistence type="predicted"/>
<reference evidence="2" key="1">
    <citation type="submission" date="2023-03" db="EMBL/GenBank/DDBJ databases">
        <title>Massive genome expansion in bonnet fungi (Mycena s.s.) driven by repeated elements and novel gene families across ecological guilds.</title>
        <authorList>
            <consortium name="Lawrence Berkeley National Laboratory"/>
            <person name="Harder C.B."/>
            <person name="Miyauchi S."/>
            <person name="Viragh M."/>
            <person name="Kuo A."/>
            <person name="Thoen E."/>
            <person name="Andreopoulos B."/>
            <person name="Lu D."/>
            <person name="Skrede I."/>
            <person name="Drula E."/>
            <person name="Henrissat B."/>
            <person name="Morin E."/>
            <person name="Kohler A."/>
            <person name="Barry K."/>
            <person name="LaButti K."/>
            <person name="Morin E."/>
            <person name="Salamov A."/>
            <person name="Lipzen A."/>
            <person name="Mereny Z."/>
            <person name="Hegedus B."/>
            <person name="Baldrian P."/>
            <person name="Stursova M."/>
            <person name="Weitz H."/>
            <person name="Taylor A."/>
            <person name="Grigoriev I.V."/>
            <person name="Nagy L.G."/>
            <person name="Martin F."/>
            <person name="Kauserud H."/>
        </authorList>
    </citation>
    <scope>NUCLEOTIDE SEQUENCE</scope>
    <source>
        <strain evidence="2">CBHHK182m</strain>
    </source>
</reference>
<dbReference type="AlphaFoldDB" id="A0AAD7JB11"/>
<evidence type="ECO:0000313" key="3">
    <source>
        <dbReference type="Proteomes" id="UP001215598"/>
    </source>
</evidence>
<evidence type="ECO:0000256" key="1">
    <source>
        <dbReference type="SAM" id="MobiDB-lite"/>
    </source>
</evidence>
<protein>
    <submittedName>
        <fullName evidence="2">Uncharacterized protein</fullName>
    </submittedName>
</protein>